<keyword evidence="1" id="KW-0479">Metal-binding</keyword>
<evidence type="ECO:0000259" key="4">
    <source>
        <dbReference type="Pfam" id="PF13445"/>
    </source>
</evidence>
<comment type="caution">
    <text evidence="5">The sequence shown here is derived from an EMBL/GenBank/DDBJ whole genome shotgun (WGS) entry which is preliminary data.</text>
</comment>
<name>A0A1J4KI04_9EUKA</name>
<dbReference type="GO" id="GO:0097505">
    <property type="term" value="C:Rad6-Rad18 complex"/>
    <property type="evidence" value="ECO:0007669"/>
    <property type="project" value="TreeGrafter"/>
</dbReference>
<organism evidence="5 6">
    <name type="scientific">Tritrichomonas foetus</name>
    <dbReference type="NCBI Taxonomy" id="1144522"/>
    <lineage>
        <taxon>Eukaryota</taxon>
        <taxon>Metamonada</taxon>
        <taxon>Parabasalia</taxon>
        <taxon>Tritrichomonadida</taxon>
        <taxon>Tritrichomonadidae</taxon>
        <taxon>Tritrichomonas</taxon>
    </lineage>
</organism>
<evidence type="ECO:0000313" key="6">
    <source>
        <dbReference type="Proteomes" id="UP000179807"/>
    </source>
</evidence>
<evidence type="ECO:0000256" key="3">
    <source>
        <dbReference type="ARBA" id="ARBA00022833"/>
    </source>
</evidence>
<dbReference type="RefSeq" id="XP_068363810.1">
    <property type="nucleotide sequence ID" value="XM_068491745.1"/>
</dbReference>
<dbReference type="AlphaFoldDB" id="A0A1J4KI04"/>
<dbReference type="OrthoDB" id="654191at2759"/>
<keyword evidence="3" id="KW-0862">Zinc</keyword>
<dbReference type="GO" id="GO:0003697">
    <property type="term" value="F:single-stranded DNA binding"/>
    <property type="evidence" value="ECO:0007669"/>
    <property type="project" value="InterPro"/>
</dbReference>
<dbReference type="GeneID" id="94826449"/>
<dbReference type="InterPro" id="IPR027370">
    <property type="entry name" value="Znf-RING_euk"/>
</dbReference>
<keyword evidence="6" id="KW-1185">Reference proteome</keyword>
<accession>A0A1J4KI04</accession>
<gene>
    <name evidence="5" type="ORF">TRFO_04181</name>
</gene>
<dbReference type="InterPro" id="IPR013083">
    <property type="entry name" value="Znf_RING/FYVE/PHD"/>
</dbReference>
<dbReference type="GO" id="GO:0006301">
    <property type="term" value="P:DNA damage tolerance"/>
    <property type="evidence" value="ECO:0007669"/>
    <property type="project" value="InterPro"/>
</dbReference>
<dbReference type="GO" id="GO:0006513">
    <property type="term" value="P:protein monoubiquitination"/>
    <property type="evidence" value="ECO:0007669"/>
    <property type="project" value="InterPro"/>
</dbReference>
<dbReference type="PANTHER" id="PTHR14134">
    <property type="entry name" value="E3 UBIQUITIN-PROTEIN LIGASE RAD18"/>
    <property type="match status" value="1"/>
</dbReference>
<evidence type="ECO:0000256" key="2">
    <source>
        <dbReference type="ARBA" id="ARBA00022771"/>
    </source>
</evidence>
<dbReference type="SUPFAM" id="SSF57850">
    <property type="entry name" value="RING/U-box"/>
    <property type="match status" value="1"/>
</dbReference>
<dbReference type="Gene3D" id="3.30.40.10">
    <property type="entry name" value="Zinc/RING finger domain, C3HC4 (zinc finger)"/>
    <property type="match status" value="1"/>
</dbReference>
<dbReference type="InterPro" id="IPR039577">
    <property type="entry name" value="Rad18"/>
</dbReference>
<dbReference type="GO" id="GO:0008270">
    <property type="term" value="F:zinc ion binding"/>
    <property type="evidence" value="ECO:0007669"/>
    <property type="project" value="UniProtKB-KW"/>
</dbReference>
<feature type="domain" description="Zinc finger RING-type eukaryotic" evidence="4">
    <location>
        <begin position="253"/>
        <end position="281"/>
    </location>
</feature>
<dbReference type="Proteomes" id="UP000179807">
    <property type="component" value="Unassembled WGS sequence"/>
</dbReference>
<protein>
    <recommendedName>
        <fullName evidence="4">Zinc finger RING-type eukaryotic domain-containing protein</fullName>
    </recommendedName>
</protein>
<sequence>MLRLYLRALSANTQESIVEVAEDTQDYMMHNFNSMPKLFSFDTTFLATLIESESIIQQVRSPKKSLAASDVIFCFVLVPTCIFSVNPPDESRFRLMTSTVLQTIPWPTYISQAISRRYNLSFTIFNRNVNLQNSVLIGVASLYQAFIGRNTGAKTKRPIVSFLSKSFQIFVINQLAFCLSQFLLKKLSFIPPSIIEEVVPSFIAAPLTHLVLTVGVENLFSSLVLSILRANKNPPRCDYEIPPEEPVPQALKCIICYDIFTDPVTCRGHTFCRGCLRRWLHRTRGHARHPITGEMIKESDIKSNIVFDLLVSNYRLCLQNKNRNRA</sequence>
<proteinExistence type="predicted"/>
<dbReference type="VEuPathDB" id="TrichDB:TRFO_04181"/>
<reference evidence="5" key="1">
    <citation type="submission" date="2016-10" db="EMBL/GenBank/DDBJ databases">
        <authorList>
            <person name="Benchimol M."/>
            <person name="Almeida L.G."/>
            <person name="Vasconcelos A.T."/>
            <person name="Perreira-Neves A."/>
            <person name="Rosa I.A."/>
            <person name="Tasca T."/>
            <person name="Bogo M.R."/>
            <person name="de Souza W."/>
        </authorList>
    </citation>
    <scope>NUCLEOTIDE SEQUENCE [LARGE SCALE GENOMIC DNA]</scope>
    <source>
        <strain evidence="5">K</strain>
    </source>
</reference>
<keyword evidence="2" id="KW-0863">Zinc-finger</keyword>
<evidence type="ECO:0000256" key="1">
    <source>
        <dbReference type="ARBA" id="ARBA00022723"/>
    </source>
</evidence>
<dbReference type="GO" id="GO:0061630">
    <property type="term" value="F:ubiquitin protein ligase activity"/>
    <property type="evidence" value="ECO:0007669"/>
    <property type="project" value="InterPro"/>
</dbReference>
<dbReference type="GO" id="GO:0005634">
    <property type="term" value="C:nucleus"/>
    <property type="evidence" value="ECO:0007669"/>
    <property type="project" value="TreeGrafter"/>
</dbReference>
<dbReference type="PANTHER" id="PTHR14134:SF2">
    <property type="entry name" value="E3 UBIQUITIN-PROTEIN LIGASE RAD18"/>
    <property type="match status" value="1"/>
</dbReference>
<evidence type="ECO:0000313" key="5">
    <source>
        <dbReference type="EMBL" id="OHT10674.1"/>
    </source>
</evidence>
<dbReference type="EMBL" id="MLAK01000605">
    <property type="protein sequence ID" value="OHT10674.1"/>
    <property type="molecule type" value="Genomic_DNA"/>
</dbReference>
<dbReference type="Pfam" id="PF13445">
    <property type="entry name" value="zf-RING_UBOX"/>
    <property type="match status" value="1"/>
</dbReference>